<dbReference type="AlphaFoldDB" id="A0AAU6P6V2"/>
<feature type="transmembrane region" description="Helical" evidence="1">
    <location>
        <begin position="12"/>
        <end position="30"/>
    </location>
</feature>
<keyword evidence="4" id="KW-1185">Reference proteome</keyword>
<name>A0AAU6P6V2_9FLAO</name>
<protein>
    <recommendedName>
        <fullName evidence="5">Lipoprotein</fullName>
    </recommendedName>
</protein>
<dbReference type="PROSITE" id="PS51257">
    <property type="entry name" value="PROKAR_LIPOPROTEIN"/>
    <property type="match status" value="1"/>
</dbReference>
<evidence type="ECO:0000313" key="2">
    <source>
        <dbReference type="EMBL" id="WXA02146.1"/>
    </source>
</evidence>
<reference evidence="3 4" key="1">
    <citation type="submission" date="2023-10" db="EMBL/GenBank/DDBJ databases">
        <title>Culture-based analysis of two novel bacteria associated with mangrove crab gills.</title>
        <authorList>
            <person name="Yang X."/>
            <person name="Garuglieri E."/>
            <person name="Van Goethem M.W."/>
            <person name="Fusi M."/>
            <person name="Marasco R."/>
            <person name="Daffonchio D.G."/>
        </authorList>
    </citation>
    <scope>NUCLEOTIDE SEQUENCE</scope>
    <source>
        <strain evidence="3">UG2-1</strain>
        <strain evidence="2">UG2-2</strain>
        <strain evidence="4">UG2_2</strain>
    </source>
</reference>
<keyword evidence="1" id="KW-0812">Transmembrane</keyword>
<sequence>MKTKKDKIEIVCNVIFYILVATVVAIFFMVSSCATTQTANQTTTVAKDSFSVKTDSVKTNKVETKNETLYKGFKEAFNIYPDTLTNKLPEYKRRFNNGAVSGEVGYSKKRGAYYDIETKDLKETDHKIETDTTKTSKQDTKSKTFIDTVSETVLVTKKWGRFQWITFIISLAVVVYIVYRVYKFINGGFLSKIAKKITT</sequence>
<proteinExistence type="predicted"/>
<evidence type="ECO:0008006" key="5">
    <source>
        <dbReference type="Google" id="ProtNLM"/>
    </source>
</evidence>
<dbReference type="Proteomes" id="UP001368318">
    <property type="component" value="Chromosome"/>
</dbReference>
<evidence type="ECO:0000313" key="3">
    <source>
        <dbReference type="EMBL" id="WXA12693.1"/>
    </source>
</evidence>
<organism evidence="3">
    <name type="scientific">Mangrovimonas cancribranchiae</name>
    <dbReference type="NCBI Taxonomy" id="3080055"/>
    <lineage>
        <taxon>Bacteria</taxon>
        <taxon>Pseudomonadati</taxon>
        <taxon>Bacteroidota</taxon>
        <taxon>Flavobacteriia</taxon>
        <taxon>Flavobacteriales</taxon>
        <taxon>Flavobacteriaceae</taxon>
        <taxon>Mangrovimonas</taxon>
    </lineage>
</organism>
<dbReference type="EMBL" id="CP136924">
    <property type="protein sequence ID" value="WXA02146.1"/>
    <property type="molecule type" value="Genomic_DNA"/>
</dbReference>
<keyword evidence="1" id="KW-0472">Membrane</keyword>
<accession>A0AAU6P6V2</accession>
<feature type="transmembrane region" description="Helical" evidence="1">
    <location>
        <begin position="162"/>
        <end position="182"/>
    </location>
</feature>
<gene>
    <name evidence="3" type="ORF">R3L15_11245</name>
    <name evidence="2" type="ORF">R3L16_10345</name>
</gene>
<dbReference type="RefSeq" id="WP_338731773.1">
    <property type="nucleotide sequence ID" value="NZ_CP136924.1"/>
</dbReference>
<evidence type="ECO:0000256" key="1">
    <source>
        <dbReference type="SAM" id="Phobius"/>
    </source>
</evidence>
<keyword evidence="1" id="KW-1133">Transmembrane helix</keyword>
<evidence type="ECO:0000313" key="4">
    <source>
        <dbReference type="Proteomes" id="UP001368318"/>
    </source>
</evidence>
<dbReference type="EMBL" id="CP136925">
    <property type="protein sequence ID" value="WXA12693.1"/>
    <property type="molecule type" value="Genomic_DNA"/>
</dbReference>
<dbReference type="KEGG" id="mcaa:R3L15_11245"/>